<protein>
    <submittedName>
        <fullName evidence="2">23856_t:CDS:1</fullName>
    </submittedName>
</protein>
<feature type="chain" id="PRO_5045706168" evidence="1">
    <location>
        <begin position="23"/>
        <end position="253"/>
    </location>
</feature>
<organism evidence="2 3">
    <name type="scientific">Gigaspora margarita</name>
    <dbReference type="NCBI Taxonomy" id="4874"/>
    <lineage>
        <taxon>Eukaryota</taxon>
        <taxon>Fungi</taxon>
        <taxon>Fungi incertae sedis</taxon>
        <taxon>Mucoromycota</taxon>
        <taxon>Glomeromycotina</taxon>
        <taxon>Glomeromycetes</taxon>
        <taxon>Diversisporales</taxon>
        <taxon>Gigasporaceae</taxon>
        <taxon>Gigaspora</taxon>
    </lineage>
</organism>
<accession>A0ABN7W601</accession>
<evidence type="ECO:0000256" key="1">
    <source>
        <dbReference type="SAM" id="SignalP"/>
    </source>
</evidence>
<gene>
    <name evidence="2" type="ORF">GMARGA_LOCUS27044</name>
</gene>
<comment type="caution">
    <text evidence="2">The sequence shown here is derived from an EMBL/GenBank/DDBJ whole genome shotgun (WGS) entry which is preliminary data.</text>
</comment>
<evidence type="ECO:0000313" key="2">
    <source>
        <dbReference type="EMBL" id="CAG8818359.1"/>
    </source>
</evidence>
<dbReference type="EMBL" id="CAJVQB010032471">
    <property type="protein sequence ID" value="CAG8818359.1"/>
    <property type="molecule type" value="Genomic_DNA"/>
</dbReference>
<dbReference type="Proteomes" id="UP000789901">
    <property type="component" value="Unassembled WGS sequence"/>
</dbReference>
<keyword evidence="1" id="KW-0732">Signal</keyword>
<proteinExistence type="predicted"/>
<reference evidence="2 3" key="1">
    <citation type="submission" date="2021-06" db="EMBL/GenBank/DDBJ databases">
        <authorList>
            <person name="Kallberg Y."/>
            <person name="Tangrot J."/>
            <person name="Rosling A."/>
        </authorList>
    </citation>
    <scope>NUCLEOTIDE SEQUENCE [LARGE SCALE GENOMIC DNA]</scope>
    <source>
        <strain evidence="2 3">120-4 pot B 10/14</strain>
    </source>
</reference>
<feature type="signal peptide" evidence="1">
    <location>
        <begin position="1"/>
        <end position="22"/>
    </location>
</feature>
<keyword evidence="3" id="KW-1185">Reference proteome</keyword>
<sequence length="253" mass="27636">MNRYHLLFAVIFFVLSLEQVSSQQCACRYNSDCENVCTHPVWDWCLNGECVTTCSQNSDCALNICNNGTCGCHSNSDCPAAFPFCYSVDGRDYGDCRICKDDNDCVKTGVLGFNICVNGNCKQCGAHDQCNSGQVCREGSCQYCQKDSDCPSSLGRHCNADLGMCCTNSNCTCNSNSDCSVWFPNCVNINDTIPGVKRCWGCADIECPDGFCQHNLCCKQKGCTCKARSDCPEDFYCSAAGYCKKCPLHASSC</sequence>
<name>A0ABN7W601_GIGMA</name>
<evidence type="ECO:0000313" key="3">
    <source>
        <dbReference type="Proteomes" id="UP000789901"/>
    </source>
</evidence>